<reference evidence="1 2" key="1">
    <citation type="journal article" date="2021" name="BMC Genomics">
        <title>Datura genome reveals duplications of psychoactive alkaloid biosynthetic genes and high mutation rate following tissue culture.</title>
        <authorList>
            <person name="Rajewski A."/>
            <person name="Carter-House D."/>
            <person name="Stajich J."/>
            <person name="Litt A."/>
        </authorList>
    </citation>
    <scope>NUCLEOTIDE SEQUENCE [LARGE SCALE GENOMIC DNA]</scope>
    <source>
        <strain evidence="1">AR-01</strain>
    </source>
</reference>
<dbReference type="Proteomes" id="UP000823775">
    <property type="component" value="Unassembled WGS sequence"/>
</dbReference>
<proteinExistence type="predicted"/>
<sequence length="85" mass="8628">QSSGGLLGASTRTSTTAGSGGFELLVDGGSPSVATSLLKEITSLSRTLIVEHSLFNISLAGCMNFLMAVCITDGIALASFTSWLS</sequence>
<keyword evidence="2" id="KW-1185">Reference proteome</keyword>
<gene>
    <name evidence="1" type="ORF">HAX54_013046</name>
</gene>
<evidence type="ECO:0000313" key="1">
    <source>
        <dbReference type="EMBL" id="MCD7472107.1"/>
    </source>
</evidence>
<name>A0ABS8TKN7_DATST</name>
<feature type="non-terminal residue" evidence="1">
    <location>
        <position position="85"/>
    </location>
</feature>
<evidence type="ECO:0000313" key="2">
    <source>
        <dbReference type="Proteomes" id="UP000823775"/>
    </source>
</evidence>
<organism evidence="1 2">
    <name type="scientific">Datura stramonium</name>
    <name type="common">Jimsonweed</name>
    <name type="synonym">Common thornapple</name>
    <dbReference type="NCBI Taxonomy" id="4076"/>
    <lineage>
        <taxon>Eukaryota</taxon>
        <taxon>Viridiplantae</taxon>
        <taxon>Streptophyta</taxon>
        <taxon>Embryophyta</taxon>
        <taxon>Tracheophyta</taxon>
        <taxon>Spermatophyta</taxon>
        <taxon>Magnoliopsida</taxon>
        <taxon>eudicotyledons</taxon>
        <taxon>Gunneridae</taxon>
        <taxon>Pentapetalae</taxon>
        <taxon>asterids</taxon>
        <taxon>lamiids</taxon>
        <taxon>Solanales</taxon>
        <taxon>Solanaceae</taxon>
        <taxon>Solanoideae</taxon>
        <taxon>Datureae</taxon>
        <taxon>Datura</taxon>
    </lineage>
</organism>
<dbReference type="EMBL" id="JACEIK010001777">
    <property type="protein sequence ID" value="MCD7472107.1"/>
    <property type="molecule type" value="Genomic_DNA"/>
</dbReference>
<protein>
    <submittedName>
        <fullName evidence="1">Uncharacterized protein</fullName>
    </submittedName>
</protein>
<accession>A0ABS8TKN7</accession>
<comment type="caution">
    <text evidence="1">The sequence shown here is derived from an EMBL/GenBank/DDBJ whole genome shotgun (WGS) entry which is preliminary data.</text>
</comment>
<feature type="non-terminal residue" evidence="1">
    <location>
        <position position="1"/>
    </location>
</feature>